<keyword evidence="5" id="KW-0732">Signal</keyword>
<feature type="transmembrane region" description="Helical" evidence="4">
    <location>
        <begin position="245"/>
        <end position="267"/>
    </location>
</feature>
<evidence type="ECO:0000256" key="5">
    <source>
        <dbReference type="SAM" id="SignalP"/>
    </source>
</evidence>
<accession>A0A9W8B1S3</accession>
<feature type="signal peptide" evidence="5">
    <location>
        <begin position="1"/>
        <end position="20"/>
    </location>
</feature>
<protein>
    <recommendedName>
        <fullName evidence="6">SH3 domain-containing protein</fullName>
    </recommendedName>
</protein>
<organism evidence="7 8">
    <name type="scientific">Dispira parvispora</name>
    <dbReference type="NCBI Taxonomy" id="1520584"/>
    <lineage>
        <taxon>Eukaryota</taxon>
        <taxon>Fungi</taxon>
        <taxon>Fungi incertae sedis</taxon>
        <taxon>Zoopagomycota</taxon>
        <taxon>Kickxellomycotina</taxon>
        <taxon>Dimargaritomycetes</taxon>
        <taxon>Dimargaritales</taxon>
        <taxon>Dimargaritaceae</taxon>
        <taxon>Dispira</taxon>
    </lineage>
</organism>
<evidence type="ECO:0000313" key="8">
    <source>
        <dbReference type="Proteomes" id="UP001150925"/>
    </source>
</evidence>
<proteinExistence type="predicted"/>
<sequence>MWSLHTAVAFSVSVATIAYAQSAASNHSCYSLENSKYCGKGFGSYQISRFIQVGGGFAANAREFDRALERYFMSPQDVGRINQQFGCTGWEGDNSPQYRLSYMCRSLLAEPASEECNQGQPVPPLCQSTCETYVKGWESFVTDSNKCSNQGLTTSIYDQLVDTCDGKKFGGKDDDQCVDGEENEPDTCGFIPNDITGACGYCQSKDHQKESCCENVIKNYECPDIKFPSDPFFPNDDDDRYTRKVLAIVLPVALGGLLVLAIVAFILHRRRRRRQEAMEQFMPPPVNKRGPGVFSSKVGGAVSNTSGSGGTKRLSGEPVKCRVIHPFVPRLEDEIPLVPGQILLLYKTFDDGWAVGHNLSTGQEGLVPLVCATSYESDDDVADLERALGSESHTDTLSAVEIERSLSSLNASAAAIAATVSAVTSAPRASLGGHSPKTVHESQLPRRCSSKRQALAKERQSSVDTGLAVVPSMDQ</sequence>
<evidence type="ECO:0000256" key="4">
    <source>
        <dbReference type="SAM" id="Phobius"/>
    </source>
</evidence>
<dbReference type="AlphaFoldDB" id="A0A9W8B1S3"/>
<keyword evidence="1 2" id="KW-0728">SH3 domain</keyword>
<keyword evidence="8" id="KW-1185">Reference proteome</keyword>
<dbReference type="PROSITE" id="PS50002">
    <property type="entry name" value="SH3"/>
    <property type="match status" value="1"/>
</dbReference>
<dbReference type="SUPFAM" id="SSF50044">
    <property type="entry name" value="SH3-domain"/>
    <property type="match status" value="1"/>
</dbReference>
<dbReference type="InterPro" id="IPR036028">
    <property type="entry name" value="SH3-like_dom_sf"/>
</dbReference>
<reference evidence="7" key="1">
    <citation type="submission" date="2022-07" db="EMBL/GenBank/DDBJ databases">
        <title>Phylogenomic reconstructions and comparative analyses of Kickxellomycotina fungi.</title>
        <authorList>
            <person name="Reynolds N.K."/>
            <person name="Stajich J.E."/>
            <person name="Barry K."/>
            <person name="Grigoriev I.V."/>
            <person name="Crous P."/>
            <person name="Smith M.E."/>
        </authorList>
    </citation>
    <scope>NUCLEOTIDE SEQUENCE</scope>
    <source>
        <strain evidence="7">RSA 1196</strain>
    </source>
</reference>
<comment type="caution">
    <text evidence="7">The sequence shown here is derived from an EMBL/GenBank/DDBJ whole genome shotgun (WGS) entry which is preliminary data.</text>
</comment>
<evidence type="ECO:0000256" key="2">
    <source>
        <dbReference type="PROSITE-ProRule" id="PRU00192"/>
    </source>
</evidence>
<dbReference type="Gene3D" id="2.30.30.40">
    <property type="entry name" value="SH3 Domains"/>
    <property type="match status" value="1"/>
</dbReference>
<evidence type="ECO:0000259" key="6">
    <source>
        <dbReference type="PROSITE" id="PS50002"/>
    </source>
</evidence>
<dbReference type="OrthoDB" id="5340910at2759"/>
<feature type="chain" id="PRO_5040731947" description="SH3 domain-containing protein" evidence="5">
    <location>
        <begin position="21"/>
        <end position="475"/>
    </location>
</feature>
<dbReference type="InterPro" id="IPR001452">
    <property type="entry name" value="SH3_domain"/>
</dbReference>
<keyword evidence="4" id="KW-0812">Transmembrane</keyword>
<dbReference type="SMART" id="SM00326">
    <property type="entry name" value="SH3"/>
    <property type="match status" value="1"/>
</dbReference>
<keyword evidence="4" id="KW-1133">Transmembrane helix</keyword>
<dbReference type="Pfam" id="PF14604">
    <property type="entry name" value="SH3_9"/>
    <property type="match status" value="1"/>
</dbReference>
<evidence type="ECO:0000256" key="1">
    <source>
        <dbReference type="ARBA" id="ARBA00022443"/>
    </source>
</evidence>
<evidence type="ECO:0000313" key="7">
    <source>
        <dbReference type="EMBL" id="KAJ1970017.1"/>
    </source>
</evidence>
<keyword evidence="4" id="KW-0472">Membrane</keyword>
<dbReference type="Proteomes" id="UP001150925">
    <property type="component" value="Unassembled WGS sequence"/>
</dbReference>
<feature type="region of interest" description="Disordered" evidence="3">
    <location>
        <begin position="427"/>
        <end position="475"/>
    </location>
</feature>
<feature type="domain" description="SH3" evidence="6">
    <location>
        <begin position="316"/>
        <end position="377"/>
    </location>
</feature>
<gene>
    <name evidence="7" type="ORF">IWQ62_000255</name>
</gene>
<name>A0A9W8B1S3_9FUNG</name>
<evidence type="ECO:0000256" key="3">
    <source>
        <dbReference type="SAM" id="MobiDB-lite"/>
    </source>
</evidence>
<dbReference type="EMBL" id="JANBPY010000009">
    <property type="protein sequence ID" value="KAJ1970017.1"/>
    <property type="molecule type" value="Genomic_DNA"/>
</dbReference>